<keyword evidence="5" id="KW-0325">Glycoprotein</keyword>
<evidence type="ECO:0000259" key="6">
    <source>
        <dbReference type="PROSITE" id="PS50835"/>
    </source>
</evidence>
<dbReference type="GO" id="GO:0030313">
    <property type="term" value="C:cell envelope"/>
    <property type="evidence" value="ECO:0007669"/>
    <property type="project" value="UniProtKB-SubCell"/>
</dbReference>
<evidence type="ECO:0000313" key="7">
    <source>
        <dbReference type="EMBL" id="RAJ91046.1"/>
    </source>
</evidence>
<dbReference type="InterPro" id="IPR026444">
    <property type="entry name" value="Secre_tail"/>
</dbReference>
<accession>A0A327WL66</accession>
<proteinExistence type="predicted"/>
<keyword evidence="4" id="KW-0732">Signal</keyword>
<organism evidence="7 8">
    <name type="scientific">Larkinella arboricola</name>
    <dbReference type="NCBI Taxonomy" id="643671"/>
    <lineage>
        <taxon>Bacteria</taxon>
        <taxon>Pseudomonadati</taxon>
        <taxon>Bacteroidota</taxon>
        <taxon>Cytophagia</taxon>
        <taxon>Cytophagales</taxon>
        <taxon>Spirosomataceae</taxon>
        <taxon>Larkinella</taxon>
    </lineage>
</organism>
<protein>
    <submittedName>
        <fullName evidence="7">Putative secreted protein (Por secretion system target)</fullName>
    </submittedName>
</protein>
<dbReference type="Gene3D" id="2.60.40.10">
    <property type="entry name" value="Immunoglobulins"/>
    <property type="match status" value="2"/>
</dbReference>
<comment type="subcellular location">
    <subcellularLocation>
        <location evidence="1">Secreted</location>
        <location evidence="1">Cell wall</location>
    </subcellularLocation>
</comment>
<dbReference type="Pfam" id="PF01030">
    <property type="entry name" value="Recep_L_domain"/>
    <property type="match status" value="1"/>
</dbReference>
<dbReference type="Pfam" id="PF22352">
    <property type="entry name" value="K319L-like_PKD"/>
    <property type="match status" value="1"/>
</dbReference>
<name>A0A327WL66_LARAB</name>
<dbReference type="InterPro" id="IPR051648">
    <property type="entry name" value="CWI-Assembly_Regulator"/>
</dbReference>
<dbReference type="Gene3D" id="3.80.20.20">
    <property type="entry name" value="Receptor L-domain"/>
    <property type="match status" value="2"/>
</dbReference>
<dbReference type="NCBIfam" id="TIGR04183">
    <property type="entry name" value="Por_Secre_tail"/>
    <property type="match status" value="1"/>
</dbReference>
<keyword evidence="2" id="KW-0134">Cell wall</keyword>
<dbReference type="InterPro" id="IPR007110">
    <property type="entry name" value="Ig-like_dom"/>
</dbReference>
<dbReference type="Pfam" id="PF13927">
    <property type="entry name" value="Ig_3"/>
    <property type="match status" value="1"/>
</dbReference>
<dbReference type="Proteomes" id="UP000248790">
    <property type="component" value="Unassembled WGS sequence"/>
</dbReference>
<dbReference type="PANTHER" id="PTHR31018">
    <property type="entry name" value="SPORULATION-SPECIFIC PROTEIN-RELATED"/>
    <property type="match status" value="1"/>
</dbReference>
<gene>
    <name evidence="7" type="ORF">LX87_05387</name>
</gene>
<sequence>MLISTLRFALLAAPSGAIRWCGVVLLVLGGLSSLHSWGQCPPGTVFLDSQADVNNFPPGCSNLPGSLRIAGDDITDLSPLSNLQTIGGFLLISDNPNLGNLSGLGKLTSISGGLDISTNVQLSDISALSQLTSIGRGLLISDNPNLGNLSGLGKLTSISGCLDICTNVQLSDISALSQLTSIGGNLTISNNPNLSQCAIQPICQYLDMPPGNVNIFNNAPGCNSAQQIQERCNQTPIQITHQPPASIGRCAGDTVSLSVIATGTDPQYQWYKDGAAITDVSSATTATLLLMDLQPASSGHYTVQVTNTISSQTSNPVLLTVDALPDLTLTSNGPLSASQPIVTLTATKIDGASYVFSSGTAPGSMPNTATVTAPGLYSVTVTTSGGCQASDQTTVEAQAGSVTSFELINTNTDQVIKTLSDGEVINLAQLPTSRLTIRANTTPANVGSVVFSLSGSMTYSKTETTAPYSLFGDDNGNYDPWNLKVGSYSLTATPYLGAGGTGLMGTPMTLNFILVNQANQSPVARAGADQTITMPTNSVVLNGSTSSDPEGGALTYQWTQRSGPNTANLSSPTSVSLMASNLAAGTYVFRLTVRDTPGAMGFDDVTVRVNPAPSAGPVMVSFSLMNADTDQPIRVITNNEVLNLAQLPRNLNIRANTSPATVGSVKMVLSGQQKRTQTETGAPYALFGDKDGNYNNWTPTLGNYTLTGTAYSGASASGQAGTPLILSFRVVRQASLARLSAQADEETVRAYPNPFRTEFTLEVVRQSPIPVGVVLYDGVGRKVYERQVVGSKLLIQPGSDLAPGLYLLEVGKGTDLQRRKLLKIP</sequence>
<dbReference type="SMART" id="SM00409">
    <property type="entry name" value="IG"/>
    <property type="match status" value="2"/>
</dbReference>
<dbReference type="FunFam" id="2.60.40.10:FF:000257">
    <property type="entry name" value="Dyslexia-associated protein KIAA0319-like"/>
    <property type="match status" value="1"/>
</dbReference>
<dbReference type="AlphaFoldDB" id="A0A327WL66"/>
<dbReference type="InterPro" id="IPR035986">
    <property type="entry name" value="PKD_dom_sf"/>
</dbReference>
<dbReference type="RefSeq" id="WP_111631388.1">
    <property type="nucleotide sequence ID" value="NZ_QLMC01000010.1"/>
</dbReference>
<dbReference type="InterPro" id="IPR036179">
    <property type="entry name" value="Ig-like_dom_sf"/>
</dbReference>
<evidence type="ECO:0000313" key="8">
    <source>
        <dbReference type="Proteomes" id="UP000248790"/>
    </source>
</evidence>
<evidence type="ECO:0000256" key="5">
    <source>
        <dbReference type="ARBA" id="ARBA00023180"/>
    </source>
</evidence>
<dbReference type="InterPro" id="IPR000494">
    <property type="entry name" value="Rcpt_L-dom"/>
</dbReference>
<reference evidence="7 8" key="1">
    <citation type="submission" date="2018-06" db="EMBL/GenBank/DDBJ databases">
        <title>Genomic Encyclopedia of Archaeal and Bacterial Type Strains, Phase II (KMG-II): from individual species to whole genera.</title>
        <authorList>
            <person name="Goeker M."/>
        </authorList>
    </citation>
    <scope>NUCLEOTIDE SEQUENCE [LARGE SCALE GENOMIC DNA]</scope>
    <source>
        <strain evidence="7 8">DSM 21851</strain>
    </source>
</reference>
<dbReference type="OrthoDB" id="1123245at2"/>
<dbReference type="EMBL" id="QLMC01000010">
    <property type="protein sequence ID" value="RAJ91046.1"/>
    <property type="molecule type" value="Genomic_DNA"/>
</dbReference>
<comment type="caution">
    <text evidence="7">The sequence shown here is derived from an EMBL/GenBank/DDBJ whole genome shotgun (WGS) entry which is preliminary data.</text>
</comment>
<dbReference type="PANTHER" id="PTHR31018:SF3">
    <property type="entry name" value="RECEPTOR PROTEIN-TYROSINE KINASE"/>
    <property type="match status" value="1"/>
</dbReference>
<dbReference type="PROSITE" id="PS50835">
    <property type="entry name" value="IG_LIKE"/>
    <property type="match status" value="1"/>
</dbReference>
<dbReference type="InterPro" id="IPR003599">
    <property type="entry name" value="Ig_sub"/>
</dbReference>
<evidence type="ECO:0000256" key="3">
    <source>
        <dbReference type="ARBA" id="ARBA00022525"/>
    </source>
</evidence>
<dbReference type="InterPro" id="IPR036941">
    <property type="entry name" value="Rcpt_L-dom_sf"/>
</dbReference>
<dbReference type="SUPFAM" id="SSF52058">
    <property type="entry name" value="L domain-like"/>
    <property type="match status" value="2"/>
</dbReference>
<dbReference type="SUPFAM" id="SSF48726">
    <property type="entry name" value="Immunoglobulin"/>
    <property type="match status" value="1"/>
</dbReference>
<dbReference type="SUPFAM" id="SSF49299">
    <property type="entry name" value="PKD domain"/>
    <property type="match status" value="1"/>
</dbReference>
<keyword evidence="3" id="KW-0964">Secreted</keyword>
<evidence type="ECO:0000256" key="4">
    <source>
        <dbReference type="ARBA" id="ARBA00022729"/>
    </source>
</evidence>
<dbReference type="InterPro" id="IPR013783">
    <property type="entry name" value="Ig-like_fold"/>
</dbReference>
<evidence type="ECO:0000256" key="1">
    <source>
        <dbReference type="ARBA" id="ARBA00004191"/>
    </source>
</evidence>
<feature type="domain" description="Ig-like" evidence="6">
    <location>
        <begin position="236"/>
        <end position="320"/>
    </location>
</feature>
<evidence type="ECO:0000256" key="2">
    <source>
        <dbReference type="ARBA" id="ARBA00022512"/>
    </source>
</evidence>
<keyword evidence="8" id="KW-1185">Reference proteome</keyword>